<comment type="subcellular location">
    <subcellularLocation>
        <location evidence="1">Nucleus</location>
    </subcellularLocation>
</comment>
<name>A0A8H7V3V8_9FUNG</name>
<dbReference type="PROSITE" id="PS50157">
    <property type="entry name" value="ZINC_FINGER_C2H2_2"/>
    <property type="match status" value="2"/>
</dbReference>
<evidence type="ECO:0000256" key="5">
    <source>
        <dbReference type="ARBA" id="ARBA00023015"/>
    </source>
</evidence>
<feature type="region of interest" description="Disordered" evidence="9">
    <location>
        <begin position="161"/>
        <end position="194"/>
    </location>
</feature>
<evidence type="ECO:0000256" key="8">
    <source>
        <dbReference type="PROSITE-ProRule" id="PRU00042"/>
    </source>
</evidence>
<dbReference type="SMART" id="SM00355">
    <property type="entry name" value="ZnF_C2H2"/>
    <property type="match status" value="4"/>
</dbReference>
<dbReference type="InterPro" id="IPR013087">
    <property type="entry name" value="Znf_C2H2_type"/>
</dbReference>
<evidence type="ECO:0000256" key="3">
    <source>
        <dbReference type="ARBA" id="ARBA00022771"/>
    </source>
</evidence>
<protein>
    <recommendedName>
        <fullName evidence="10">C2H2-type domain-containing protein</fullName>
    </recommendedName>
</protein>
<dbReference type="Proteomes" id="UP000603453">
    <property type="component" value="Unassembled WGS sequence"/>
</dbReference>
<dbReference type="PROSITE" id="PS00028">
    <property type="entry name" value="ZINC_FINGER_C2H2_1"/>
    <property type="match status" value="2"/>
</dbReference>
<dbReference type="EMBL" id="JAEPRD010000061">
    <property type="protein sequence ID" value="KAG2202403.1"/>
    <property type="molecule type" value="Genomic_DNA"/>
</dbReference>
<keyword evidence="7" id="KW-0539">Nucleus</keyword>
<evidence type="ECO:0000313" key="11">
    <source>
        <dbReference type="EMBL" id="KAG2202403.1"/>
    </source>
</evidence>
<evidence type="ECO:0000256" key="6">
    <source>
        <dbReference type="ARBA" id="ARBA00023163"/>
    </source>
</evidence>
<evidence type="ECO:0000313" key="12">
    <source>
        <dbReference type="Proteomes" id="UP000603453"/>
    </source>
</evidence>
<gene>
    <name evidence="11" type="ORF">INT47_008874</name>
</gene>
<dbReference type="PANTHER" id="PTHR46179">
    <property type="entry name" value="ZINC FINGER PROTEIN"/>
    <property type="match status" value="1"/>
</dbReference>
<evidence type="ECO:0000256" key="2">
    <source>
        <dbReference type="ARBA" id="ARBA00022723"/>
    </source>
</evidence>
<dbReference type="GO" id="GO:0008270">
    <property type="term" value="F:zinc ion binding"/>
    <property type="evidence" value="ECO:0007669"/>
    <property type="project" value="UniProtKB-KW"/>
</dbReference>
<keyword evidence="3 8" id="KW-0863">Zinc-finger</keyword>
<feature type="domain" description="C2H2-type" evidence="10">
    <location>
        <begin position="85"/>
        <end position="118"/>
    </location>
</feature>
<evidence type="ECO:0000256" key="7">
    <source>
        <dbReference type="ARBA" id="ARBA00023242"/>
    </source>
</evidence>
<dbReference type="PANTHER" id="PTHR46179:SF13">
    <property type="entry name" value="C2H2-TYPE DOMAIN-CONTAINING PROTEIN"/>
    <property type="match status" value="1"/>
</dbReference>
<dbReference type="GO" id="GO:0006357">
    <property type="term" value="P:regulation of transcription by RNA polymerase II"/>
    <property type="evidence" value="ECO:0007669"/>
    <property type="project" value="TreeGrafter"/>
</dbReference>
<dbReference type="AlphaFoldDB" id="A0A8H7V3V8"/>
<keyword evidence="5" id="KW-0805">Transcription regulation</keyword>
<evidence type="ECO:0000256" key="4">
    <source>
        <dbReference type="ARBA" id="ARBA00022833"/>
    </source>
</evidence>
<feature type="domain" description="C2H2-type" evidence="10">
    <location>
        <begin position="207"/>
        <end position="235"/>
    </location>
</feature>
<keyword evidence="12" id="KW-1185">Reference proteome</keyword>
<organism evidence="11 12">
    <name type="scientific">Mucor saturninus</name>
    <dbReference type="NCBI Taxonomy" id="64648"/>
    <lineage>
        <taxon>Eukaryota</taxon>
        <taxon>Fungi</taxon>
        <taxon>Fungi incertae sedis</taxon>
        <taxon>Mucoromycota</taxon>
        <taxon>Mucoromycotina</taxon>
        <taxon>Mucoromycetes</taxon>
        <taxon>Mucorales</taxon>
        <taxon>Mucorineae</taxon>
        <taxon>Mucoraceae</taxon>
        <taxon>Mucor</taxon>
    </lineage>
</organism>
<keyword evidence="6" id="KW-0804">Transcription</keyword>
<comment type="caution">
    <text evidence="11">The sequence shown here is derived from an EMBL/GenBank/DDBJ whole genome shotgun (WGS) entry which is preliminary data.</text>
</comment>
<accession>A0A8H7V3V8</accession>
<keyword evidence="2" id="KW-0479">Metal-binding</keyword>
<dbReference type="GO" id="GO:0005634">
    <property type="term" value="C:nucleus"/>
    <property type="evidence" value="ECO:0007669"/>
    <property type="project" value="UniProtKB-SubCell"/>
</dbReference>
<dbReference type="InterPro" id="IPR051061">
    <property type="entry name" value="Zinc_finger_trans_reg"/>
</dbReference>
<evidence type="ECO:0000256" key="1">
    <source>
        <dbReference type="ARBA" id="ARBA00004123"/>
    </source>
</evidence>
<dbReference type="OrthoDB" id="8117402at2759"/>
<reference evidence="11" key="1">
    <citation type="submission" date="2020-12" db="EMBL/GenBank/DDBJ databases">
        <title>Metabolic potential, ecology and presence of endohyphal bacteria is reflected in genomic diversity of Mucoromycotina.</title>
        <authorList>
            <person name="Muszewska A."/>
            <person name="Okrasinska A."/>
            <person name="Steczkiewicz K."/>
            <person name="Drgas O."/>
            <person name="Orlowska M."/>
            <person name="Perlinska-Lenart U."/>
            <person name="Aleksandrzak-Piekarczyk T."/>
            <person name="Szatraj K."/>
            <person name="Zielenkiewicz U."/>
            <person name="Pilsyk S."/>
            <person name="Malc E."/>
            <person name="Mieczkowski P."/>
            <person name="Kruszewska J.S."/>
            <person name="Biernat P."/>
            <person name="Pawlowska J."/>
        </authorList>
    </citation>
    <scope>NUCLEOTIDE SEQUENCE</scope>
    <source>
        <strain evidence="11">WA0000017839</strain>
    </source>
</reference>
<evidence type="ECO:0000256" key="9">
    <source>
        <dbReference type="SAM" id="MobiDB-lite"/>
    </source>
</evidence>
<evidence type="ECO:0000259" key="10">
    <source>
        <dbReference type="PROSITE" id="PS50157"/>
    </source>
</evidence>
<proteinExistence type="predicted"/>
<sequence length="271" mass="31155">MKKIKQEKHSLNTEVKKKKRKDMMAKAAANYIDSKLHIENKYASLISLIDTIYPPLMCTQCDTVSPSRSASNHHFKESHKKKARYLCIHPHCEQSFISRGALRFHISRSHLVNYSRKPLPDPPFLTLNINLNKTIQNPPKPSSIIPPKKISPKKEKIFTSRLSMDDLTPSPPPSPFSLYHSRKNSPNKKPTLSPSAESFLNTMYPPLQCPSCLQVFNRKTNVIKHLTEAHLGQEPYRCIYPKCAHPRLYATREGLVYHIVRVHDDESQIKK</sequence>
<keyword evidence="4" id="KW-0862">Zinc</keyword>
<dbReference type="Gene3D" id="3.30.160.60">
    <property type="entry name" value="Classic Zinc Finger"/>
    <property type="match status" value="2"/>
</dbReference>